<reference evidence="3 4" key="1">
    <citation type="submission" date="2014-06" db="EMBL/GenBank/DDBJ databases">
        <authorList>
            <person name="Swart Estienne"/>
        </authorList>
    </citation>
    <scope>NUCLEOTIDE SEQUENCE [LARGE SCALE GENOMIC DNA]</scope>
    <source>
        <strain evidence="3 4">130c</strain>
    </source>
</reference>
<feature type="region of interest" description="Disordered" evidence="2">
    <location>
        <begin position="62"/>
        <end position="121"/>
    </location>
</feature>
<evidence type="ECO:0000256" key="2">
    <source>
        <dbReference type="SAM" id="MobiDB-lite"/>
    </source>
</evidence>
<sequence>MNQTSQAVSDQSRRLKELKQELNQIKSGSTLNRTTIRQNNMDDSQNKTMLMDQSNLKINQTQLNQTSMMPPKGSSKLKKRSNSRESRRSTANQKPIIEYNSSSSDDEDNQSKKLRNIDPSDQKAQLCHNILDIFTKASNIQEQKEQLDQPKSRSVKMANQIKIDKIREIVTVFEKDLGNLELQTKKELDKMDRDEDTGKRRKETAQKMINDLEKRLFESERERVLLRREKDDLNKDIKEINSMTERNTVNMEMLNMIKENQKRLEETNKRMQEAIVRQEKEFRDKEDAWSTEFRIVQEKFQVRAKQNHQQQ</sequence>
<name>A0A078A3C1_STYLE</name>
<evidence type="ECO:0000313" key="3">
    <source>
        <dbReference type="EMBL" id="CDW75259.1"/>
    </source>
</evidence>
<evidence type="ECO:0000256" key="1">
    <source>
        <dbReference type="SAM" id="Coils"/>
    </source>
</evidence>
<gene>
    <name evidence="3" type="primary">Contig5365.g5737</name>
    <name evidence="3" type="ORF">STYLEM_4246</name>
</gene>
<protein>
    <submittedName>
        <fullName evidence="3">Uncharacterized protein</fullName>
    </submittedName>
</protein>
<feature type="coiled-coil region" evidence="1">
    <location>
        <begin position="202"/>
        <end position="288"/>
    </location>
</feature>
<feature type="compositionally biased region" description="Polar residues" evidence="2">
    <location>
        <begin position="21"/>
        <end position="45"/>
    </location>
</feature>
<dbReference type="EMBL" id="CCKQ01004124">
    <property type="protein sequence ID" value="CDW75259.1"/>
    <property type="molecule type" value="Genomic_DNA"/>
</dbReference>
<accession>A0A078A3C1</accession>
<dbReference type="InParanoid" id="A0A078A3C1"/>
<organism evidence="3 4">
    <name type="scientific">Stylonychia lemnae</name>
    <name type="common">Ciliate</name>
    <dbReference type="NCBI Taxonomy" id="5949"/>
    <lineage>
        <taxon>Eukaryota</taxon>
        <taxon>Sar</taxon>
        <taxon>Alveolata</taxon>
        <taxon>Ciliophora</taxon>
        <taxon>Intramacronucleata</taxon>
        <taxon>Spirotrichea</taxon>
        <taxon>Stichotrichia</taxon>
        <taxon>Sporadotrichida</taxon>
        <taxon>Oxytrichidae</taxon>
        <taxon>Stylonychinae</taxon>
        <taxon>Stylonychia</taxon>
    </lineage>
</organism>
<feature type="compositionally biased region" description="Basic and acidic residues" evidence="2">
    <location>
        <begin position="109"/>
        <end position="121"/>
    </location>
</feature>
<dbReference type="Proteomes" id="UP000039865">
    <property type="component" value="Unassembled WGS sequence"/>
</dbReference>
<keyword evidence="4" id="KW-1185">Reference proteome</keyword>
<feature type="region of interest" description="Disordered" evidence="2">
    <location>
        <begin position="20"/>
        <end position="45"/>
    </location>
</feature>
<evidence type="ECO:0000313" key="4">
    <source>
        <dbReference type="Proteomes" id="UP000039865"/>
    </source>
</evidence>
<proteinExistence type="predicted"/>
<keyword evidence="1" id="KW-0175">Coiled coil</keyword>
<dbReference type="AlphaFoldDB" id="A0A078A3C1"/>